<feature type="non-terminal residue" evidence="1">
    <location>
        <position position="40"/>
    </location>
</feature>
<name>A0A392VMT6_9FABA</name>
<evidence type="ECO:0000313" key="1">
    <source>
        <dbReference type="EMBL" id="MCI88709.1"/>
    </source>
</evidence>
<accession>A0A392VMT6</accession>
<dbReference type="AlphaFoldDB" id="A0A392VMT6"/>
<keyword evidence="2" id="KW-1185">Reference proteome</keyword>
<dbReference type="Proteomes" id="UP000265520">
    <property type="component" value="Unassembled WGS sequence"/>
</dbReference>
<sequence>MSVLAKQLHNLHVSASGQLADPLTKPLSPANFASIQAKLK</sequence>
<evidence type="ECO:0000313" key="2">
    <source>
        <dbReference type="Proteomes" id="UP000265520"/>
    </source>
</evidence>
<protein>
    <submittedName>
        <fullName evidence="1">Uncharacterized protein</fullName>
    </submittedName>
</protein>
<organism evidence="1 2">
    <name type="scientific">Trifolium medium</name>
    <dbReference type="NCBI Taxonomy" id="97028"/>
    <lineage>
        <taxon>Eukaryota</taxon>
        <taxon>Viridiplantae</taxon>
        <taxon>Streptophyta</taxon>
        <taxon>Embryophyta</taxon>
        <taxon>Tracheophyta</taxon>
        <taxon>Spermatophyta</taxon>
        <taxon>Magnoliopsida</taxon>
        <taxon>eudicotyledons</taxon>
        <taxon>Gunneridae</taxon>
        <taxon>Pentapetalae</taxon>
        <taxon>rosids</taxon>
        <taxon>fabids</taxon>
        <taxon>Fabales</taxon>
        <taxon>Fabaceae</taxon>
        <taxon>Papilionoideae</taxon>
        <taxon>50 kb inversion clade</taxon>
        <taxon>NPAAA clade</taxon>
        <taxon>Hologalegina</taxon>
        <taxon>IRL clade</taxon>
        <taxon>Trifolieae</taxon>
        <taxon>Trifolium</taxon>
    </lineage>
</organism>
<reference evidence="1 2" key="1">
    <citation type="journal article" date="2018" name="Front. Plant Sci.">
        <title>Red Clover (Trifolium pratense) and Zigzag Clover (T. medium) - A Picture of Genomic Similarities and Differences.</title>
        <authorList>
            <person name="Dluhosova J."/>
            <person name="Istvanek J."/>
            <person name="Nedelnik J."/>
            <person name="Repkova J."/>
        </authorList>
    </citation>
    <scope>NUCLEOTIDE SEQUENCE [LARGE SCALE GENOMIC DNA]</scope>
    <source>
        <strain evidence="2">cv. 10/8</strain>
        <tissue evidence="1">Leaf</tissue>
    </source>
</reference>
<dbReference type="EMBL" id="LXQA011200381">
    <property type="protein sequence ID" value="MCI88709.1"/>
    <property type="molecule type" value="Genomic_DNA"/>
</dbReference>
<comment type="caution">
    <text evidence="1">The sequence shown here is derived from an EMBL/GenBank/DDBJ whole genome shotgun (WGS) entry which is preliminary data.</text>
</comment>
<proteinExistence type="predicted"/>